<evidence type="ECO:0000313" key="2">
    <source>
        <dbReference type="Proteomes" id="UP000053176"/>
    </source>
</evidence>
<dbReference type="EMBL" id="LPWA01000111">
    <property type="protein sequence ID" value="KUM25897.1"/>
    <property type="molecule type" value="Genomic_DNA"/>
</dbReference>
<organism evidence="1 2">
    <name type="scientific">Rhizobium loti</name>
    <name type="common">Mesorhizobium loti</name>
    <dbReference type="NCBI Taxonomy" id="381"/>
    <lineage>
        <taxon>Bacteria</taxon>
        <taxon>Pseudomonadati</taxon>
        <taxon>Pseudomonadota</taxon>
        <taxon>Alphaproteobacteria</taxon>
        <taxon>Hyphomicrobiales</taxon>
        <taxon>Phyllobacteriaceae</taxon>
        <taxon>Mesorhizobium</taxon>
    </lineage>
</organism>
<dbReference type="Proteomes" id="UP000053176">
    <property type="component" value="Unassembled WGS sequence"/>
</dbReference>
<sequence length="66" mass="7500">MRWIQVTDVEGNLVVINLQQITHMKRILPSAGHPGYTVLYFGYAQGDRAASLRVNNDVDQIMQLSR</sequence>
<accession>A0A117N320</accession>
<proteinExistence type="predicted"/>
<dbReference type="OrthoDB" id="2303923at2"/>
<name>A0A117N320_RHILI</name>
<evidence type="ECO:0000313" key="1">
    <source>
        <dbReference type="EMBL" id="KUM25897.1"/>
    </source>
</evidence>
<reference evidence="1 2" key="1">
    <citation type="submission" date="2015-12" db="EMBL/GenBank/DDBJ databases">
        <title>Draft genome sequence of Mesorhizobium sp. UFLA 01-765, a multitolerant efficient symbiont and plant-growth promoting strain isolated from Zn-mining soil using Leucaena leucocephala as a trap plant.</title>
        <authorList>
            <person name="Rangel W.M."/>
            <person name="Thijs S."/>
            <person name="Longatti S.M."/>
            <person name="Moreira F.M."/>
            <person name="Weyens N."/>
            <person name="Vangronsveld J."/>
            <person name="Van Hamme J.D."/>
            <person name="Bottos E.M."/>
            <person name="Rineau F."/>
        </authorList>
    </citation>
    <scope>NUCLEOTIDE SEQUENCE [LARGE SCALE GENOMIC DNA]</scope>
    <source>
        <strain evidence="1 2">UFLA 01-765</strain>
    </source>
</reference>
<dbReference type="AlphaFoldDB" id="A0A117N320"/>
<comment type="caution">
    <text evidence="1">The sequence shown here is derived from an EMBL/GenBank/DDBJ whole genome shotgun (WGS) entry which is preliminary data.</text>
</comment>
<gene>
    <name evidence="1" type="ORF">AU467_23885</name>
</gene>
<protein>
    <submittedName>
        <fullName evidence="1">Uncharacterized protein</fullName>
    </submittedName>
</protein>